<protein>
    <submittedName>
        <fullName evidence="1">Uncharacterized protein</fullName>
    </submittedName>
</protein>
<sequence length="85" mass="10211">MMTIKIKTNMENEICKISISTNWLGDEYIFYEDDRIKRIYDSNSLSSDKTEWVEPKQISKQNKDKIIKNCPEELKERVMMILDYP</sequence>
<name>A0ABY1PG94_9FLAO</name>
<accession>A0ABY1PG94</accession>
<reference evidence="1 2" key="1">
    <citation type="submission" date="2017-05" db="EMBL/GenBank/DDBJ databases">
        <authorList>
            <person name="Varghese N."/>
            <person name="Submissions S."/>
        </authorList>
    </citation>
    <scope>NUCLEOTIDE SEQUENCE [LARGE SCALE GENOMIC DNA]</scope>
    <source>
        <strain evidence="1 2">DSM 28214</strain>
    </source>
</reference>
<gene>
    <name evidence="1" type="ORF">SAMN06264346_11440</name>
</gene>
<organism evidence="1 2">
    <name type="scientific">Chryseobacterium profundimaris</name>
    <dbReference type="NCBI Taxonomy" id="1387275"/>
    <lineage>
        <taxon>Bacteria</taxon>
        <taxon>Pseudomonadati</taxon>
        <taxon>Bacteroidota</taxon>
        <taxon>Flavobacteriia</taxon>
        <taxon>Flavobacteriales</taxon>
        <taxon>Weeksellaceae</taxon>
        <taxon>Chryseobacterium group</taxon>
        <taxon>Chryseobacterium</taxon>
    </lineage>
</organism>
<proteinExistence type="predicted"/>
<evidence type="ECO:0000313" key="1">
    <source>
        <dbReference type="EMBL" id="SMP31973.1"/>
    </source>
</evidence>
<dbReference type="EMBL" id="FXTZ01000014">
    <property type="protein sequence ID" value="SMP31973.1"/>
    <property type="molecule type" value="Genomic_DNA"/>
</dbReference>
<evidence type="ECO:0000313" key="2">
    <source>
        <dbReference type="Proteomes" id="UP001157960"/>
    </source>
</evidence>
<comment type="caution">
    <text evidence="1">The sequence shown here is derived from an EMBL/GenBank/DDBJ whole genome shotgun (WGS) entry which is preliminary data.</text>
</comment>
<keyword evidence="2" id="KW-1185">Reference proteome</keyword>
<dbReference type="Proteomes" id="UP001157960">
    <property type="component" value="Unassembled WGS sequence"/>
</dbReference>